<dbReference type="SMART" id="SM00228">
    <property type="entry name" value="PDZ"/>
    <property type="match status" value="1"/>
</dbReference>
<dbReference type="HOGENOM" id="CLU_022755_0_1_6"/>
<evidence type="ECO:0000256" key="1">
    <source>
        <dbReference type="SAM" id="SignalP"/>
    </source>
</evidence>
<dbReference type="eggNOG" id="COG3975">
    <property type="taxonomic scope" value="Bacteria"/>
</dbReference>
<dbReference type="InterPro" id="IPR027268">
    <property type="entry name" value="Peptidase_M4/M1_CTD_sf"/>
</dbReference>
<evidence type="ECO:0000313" key="3">
    <source>
        <dbReference type="EMBL" id="ABE55833.1"/>
    </source>
</evidence>
<dbReference type="EMBL" id="CP000302">
    <property type="protein sequence ID" value="ABE55833.1"/>
    <property type="molecule type" value="Genomic_DNA"/>
</dbReference>
<dbReference type="PROSITE" id="PS50106">
    <property type="entry name" value="PDZ"/>
    <property type="match status" value="1"/>
</dbReference>
<dbReference type="PIRSF" id="PIRSF016493">
    <property type="entry name" value="Glycyl_aminpptds"/>
    <property type="match status" value="1"/>
</dbReference>
<name>Q12L43_SHEDO</name>
<dbReference type="InterPro" id="IPR040756">
    <property type="entry name" value="Peptidase_M61_N"/>
</dbReference>
<dbReference type="Pfam" id="PF17899">
    <property type="entry name" value="Peptidase_M61_N"/>
    <property type="match status" value="1"/>
</dbReference>
<sequence length="616" mass="68503">MTLPTFAKSCLYLALSASAFLGTVNADVHYKIDLRSPEHHGATVEVQFPQTKSNTLKVNLPMWRTGKYQMLPLADGIRKFSATDSQGKSLKWQRLGSGEWQVELEKPTSVTVSYQLYANDLGLRVRDINATHAFLDASGVFMYSPSSQAEPLSVSLQVPTGWKSYSGMEKGSTNQEQVHVFKADNYHVLVDSPIETGINTAYDFNADGREYQAVFWGEGNYDSQKIVADLTKISAQAKRIWSGFPFERYVYMIHATSGEKGATEHLNSTVIQLPRFNFREREDYLRFISTASHEFIHTWNVKAYRPQGLVPYDYQAENLTSLLWIAEGSTSYFQNQFLLSAGIMTAKEFLQDLAKRIDANLKTPGKAMQSVAEASLGQWTSTGGDYAMNHSVNIYSEGYFASLSLDFTLLEDSGLKHSYRDVHRALYADFKLPKAYGVNDVKGILTSLTGKDYQAWWQQNVDSPMSLDFDRLLNKAGLKLQYGKKAKTTVDAGMSLTGVHGDLTLGHVSKDGPAWQAGLTAGDEIVAINGLKVTSEGFNKRLEDFNAGDTMTLSVFKQQQLQQVTLTLAEQAKGDAMLVGVAKPSAAQKAFYKAWLGMDWPFDDKGKLLDSDNSNE</sequence>
<organism evidence="3 4">
    <name type="scientific">Shewanella denitrificans (strain OS217 / ATCC BAA-1090 / DSM 15013)</name>
    <dbReference type="NCBI Taxonomy" id="318161"/>
    <lineage>
        <taxon>Bacteria</taxon>
        <taxon>Pseudomonadati</taxon>
        <taxon>Pseudomonadota</taxon>
        <taxon>Gammaproteobacteria</taxon>
        <taxon>Alteromonadales</taxon>
        <taxon>Shewanellaceae</taxon>
        <taxon>Shewanella</taxon>
    </lineage>
</organism>
<dbReference type="Gene3D" id="1.10.390.10">
    <property type="entry name" value="Neutral Protease Domain 2"/>
    <property type="match status" value="1"/>
</dbReference>
<dbReference type="InterPro" id="IPR024191">
    <property type="entry name" value="Peptidase_M61"/>
</dbReference>
<dbReference type="SUPFAM" id="SSF50156">
    <property type="entry name" value="PDZ domain-like"/>
    <property type="match status" value="1"/>
</dbReference>
<gene>
    <name evidence="3" type="ordered locus">Sden_2554</name>
</gene>
<dbReference type="Proteomes" id="UP000001982">
    <property type="component" value="Chromosome"/>
</dbReference>
<dbReference type="AlphaFoldDB" id="Q12L43"/>
<dbReference type="OrthoDB" id="9778516at2"/>
<dbReference type="InterPro" id="IPR001478">
    <property type="entry name" value="PDZ"/>
</dbReference>
<reference evidence="3 4" key="1">
    <citation type="submission" date="2006-03" db="EMBL/GenBank/DDBJ databases">
        <title>Complete sequence of Shewanella denitrificans OS217.</title>
        <authorList>
            <consortium name="US DOE Joint Genome Institute"/>
            <person name="Copeland A."/>
            <person name="Lucas S."/>
            <person name="Lapidus A."/>
            <person name="Barry K."/>
            <person name="Detter J.C."/>
            <person name="Glavina del Rio T."/>
            <person name="Hammon N."/>
            <person name="Israni S."/>
            <person name="Dalin E."/>
            <person name="Tice H."/>
            <person name="Pitluck S."/>
            <person name="Brettin T."/>
            <person name="Bruce D."/>
            <person name="Han C."/>
            <person name="Tapia R."/>
            <person name="Gilna P."/>
            <person name="Kiss H."/>
            <person name="Schmutz J."/>
            <person name="Larimer F."/>
            <person name="Land M."/>
            <person name="Hauser L."/>
            <person name="Kyrpides N."/>
            <person name="Lykidis A."/>
            <person name="Richardson P."/>
        </authorList>
    </citation>
    <scope>NUCLEOTIDE SEQUENCE [LARGE SCALE GENOMIC DNA]</scope>
    <source>
        <strain evidence="4">OS217 / ATCC BAA-1090 / DSM 15013</strain>
    </source>
</reference>
<dbReference type="Gene3D" id="2.60.40.3650">
    <property type="match status" value="1"/>
</dbReference>
<dbReference type="RefSeq" id="WP_011496984.1">
    <property type="nucleotide sequence ID" value="NC_007954.1"/>
</dbReference>
<feature type="signal peptide" evidence="1">
    <location>
        <begin position="1"/>
        <end position="26"/>
    </location>
</feature>
<evidence type="ECO:0000313" key="4">
    <source>
        <dbReference type="Proteomes" id="UP000001982"/>
    </source>
</evidence>
<dbReference type="InterPro" id="IPR036034">
    <property type="entry name" value="PDZ_sf"/>
</dbReference>
<feature type="domain" description="PDZ" evidence="2">
    <location>
        <begin position="477"/>
        <end position="535"/>
    </location>
</feature>
<dbReference type="KEGG" id="sdn:Sden_2554"/>
<dbReference type="Pfam" id="PF05299">
    <property type="entry name" value="Peptidase_M61"/>
    <property type="match status" value="1"/>
</dbReference>
<keyword evidence="1" id="KW-0732">Signal</keyword>
<accession>Q12L43</accession>
<keyword evidence="4" id="KW-1185">Reference proteome</keyword>
<dbReference type="Pfam" id="PF13180">
    <property type="entry name" value="PDZ_2"/>
    <property type="match status" value="1"/>
</dbReference>
<dbReference type="Gene3D" id="2.30.42.10">
    <property type="match status" value="1"/>
</dbReference>
<feature type="chain" id="PRO_5004181231" evidence="1">
    <location>
        <begin position="27"/>
        <end position="616"/>
    </location>
</feature>
<proteinExistence type="predicted"/>
<dbReference type="InterPro" id="IPR007963">
    <property type="entry name" value="Peptidase_M61_catalytic"/>
</dbReference>
<protein>
    <submittedName>
        <fullName evidence="3">Peptidase M61</fullName>
    </submittedName>
</protein>
<dbReference type="STRING" id="318161.Sden_2554"/>
<evidence type="ECO:0000259" key="2">
    <source>
        <dbReference type="PROSITE" id="PS50106"/>
    </source>
</evidence>